<dbReference type="STRING" id="696762.PFRI_33960"/>
<sequence length="240" mass="26633">MLSRSEIIERMNLKRSSTDLGLIYDIWEGDESDAGMLLSCEQIAVRKAVVALESVATTLTHSLSDIANISHRTLPEITQSTRLRKIPERFWLEIDCDPSSATQSERAVVFVEFSPKRAKVGVRLPADPNSSEANALSDFDFLGNLKDSGNSSWTVEQSRPPAESRACSSDLNAWLSGRAAAKHKDDFFTTLSKVHSWGQLRLEDLSENVKSAALLCEKINAQPPHLYQATPQVERSSLFL</sequence>
<dbReference type="Proteomes" id="UP000184514">
    <property type="component" value="Unassembled WGS sequence"/>
</dbReference>
<accession>A0A1L9NT40</accession>
<evidence type="ECO:0000313" key="1">
    <source>
        <dbReference type="EMBL" id="OJI92391.1"/>
    </source>
</evidence>
<dbReference type="AlphaFoldDB" id="A0A1L9NT40"/>
<reference evidence="1 2" key="1">
    <citation type="submission" date="2016-10" db="EMBL/GenBank/DDBJ databases">
        <title>Genome sequence of Planktotalea frisia SH6-1.</title>
        <authorList>
            <person name="Poehlein A."/>
            <person name="Bakenhus I."/>
            <person name="Voget S."/>
            <person name="Brinkhoff T."/>
            <person name="Simon M."/>
        </authorList>
    </citation>
    <scope>NUCLEOTIDE SEQUENCE [LARGE SCALE GENOMIC DNA]</scope>
    <source>
        <strain evidence="1 2">SH6-1</strain>
    </source>
</reference>
<organism evidence="1 2">
    <name type="scientific">Planktotalea frisia</name>
    <dbReference type="NCBI Taxonomy" id="696762"/>
    <lineage>
        <taxon>Bacteria</taxon>
        <taxon>Pseudomonadati</taxon>
        <taxon>Pseudomonadota</taxon>
        <taxon>Alphaproteobacteria</taxon>
        <taxon>Rhodobacterales</taxon>
        <taxon>Paracoccaceae</taxon>
        <taxon>Planktotalea</taxon>
    </lineage>
</organism>
<dbReference type="RefSeq" id="WP_072631901.1">
    <property type="nucleotide sequence ID" value="NZ_MLCB01000185.1"/>
</dbReference>
<evidence type="ECO:0000313" key="2">
    <source>
        <dbReference type="Proteomes" id="UP000184514"/>
    </source>
</evidence>
<protein>
    <submittedName>
        <fullName evidence="1">Uncharacterized protein</fullName>
    </submittedName>
</protein>
<dbReference type="EMBL" id="MLCB01000185">
    <property type="protein sequence ID" value="OJI92391.1"/>
    <property type="molecule type" value="Genomic_DNA"/>
</dbReference>
<proteinExistence type="predicted"/>
<comment type="caution">
    <text evidence="1">The sequence shown here is derived from an EMBL/GenBank/DDBJ whole genome shotgun (WGS) entry which is preliminary data.</text>
</comment>
<gene>
    <name evidence="1" type="ORF">PFRI_33960</name>
</gene>
<name>A0A1L9NT40_9RHOB</name>
<keyword evidence="2" id="KW-1185">Reference proteome</keyword>